<evidence type="ECO:0008006" key="8">
    <source>
        <dbReference type="Google" id="ProtNLM"/>
    </source>
</evidence>
<dbReference type="SUPFAM" id="SSF55781">
    <property type="entry name" value="GAF domain-like"/>
    <property type="match status" value="1"/>
</dbReference>
<dbReference type="SUPFAM" id="SSF46785">
    <property type="entry name" value="Winged helix' DNA-binding domain"/>
    <property type="match status" value="1"/>
</dbReference>
<dbReference type="PROSITE" id="PS51077">
    <property type="entry name" value="HTH_ICLR"/>
    <property type="match status" value="1"/>
</dbReference>
<dbReference type="InterPro" id="IPR036390">
    <property type="entry name" value="WH_DNA-bd_sf"/>
</dbReference>
<feature type="domain" description="IclR-ED" evidence="5">
    <location>
        <begin position="80"/>
        <end position="257"/>
    </location>
</feature>
<dbReference type="EMBL" id="LJIW01000002">
    <property type="protein sequence ID" value="PNG90179.1"/>
    <property type="molecule type" value="Genomic_DNA"/>
</dbReference>
<gene>
    <name evidence="6" type="ORF">SMF913_25644</name>
</gene>
<protein>
    <recommendedName>
        <fullName evidence="8">IclR family transcriptional regulator</fullName>
    </recommendedName>
</protein>
<dbReference type="Gene3D" id="3.30.450.40">
    <property type="match status" value="1"/>
</dbReference>
<proteinExistence type="predicted"/>
<evidence type="ECO:0000259" key="5">
    <source>
        <dbReference type="PROSITE" id="PS51078"/>
    </source>
</evidence>
<dbReference type="GO" id="GO:0003677">
    <property type="term" value="F:DNA binding"/>
    <property type="evidence" value="ECO:0007669"/>
    <property type="project" value="UniProtKB-KW"/>
</dbReference>
<sequence>MTDVAPSPARGQKPAQGEPVIDRGLRLLAAFGPGHEALTLEQLSARADLPKATALRLARRLIDWGALERHEDGRFVIGLRLLEVATLSPRGHGIRSAALPVMGELHRLTGQHVLLAVLDGNEAVLVERLSSPQAGKVLFRVGGRLPLHATSVGLVLLAHAPHDVRQSVLAGDHRRPDGGRPLSAAELRGRLANVYREGVALASLDRPEPMSSVAVPITGRQRSVVAALAVVVPTGAISMAALKQPVIAAGRAVSRAL</sequence>
<accession>A0A2J7YQK6</accession>
<keyword evidence="1" id="KW-0805">Transcription regulation</keyword>
<dbReference type="Pfam" id="PF01614">
    <property type="entry name" value="IclR_C"/>
    <property type="match status" value="1"/>
</dbReference>
<reference evidence="6 7" key="1">
    <citation type="submission" date="2015-09" db="EMBL/GenBank/DDBJ databases">
        <title>Genome sequence, genome mining and natural product profiling of a biocontrol bacterium Streptomyces malaysiensis F913.</title>
        <authorList>
            <person name="Xu Y."/>
            <person name="Wei J."/>
            <person name="Xie J."/>
            <person name="Li T."/>
            <person name="Zhou Z."/>
        </authorList>
    </citation>
    <scope>NUCLEOTIDE SEQUENCE [LARGE SCALE GENOMIC DNA]</scope>
    <source>
        <strain evidence="6 7">F913</strain>
    </source>
</reference>
<dbReference type="PROSITE" id="PS51078">
    <property type="entry name" value="ICLR_ED"/>
    <property type="match status" value="1"/>
</dbReference>
<dbReference type="AlphaFoldDB" id="A0A2J7YQK6"/>
<dbReference type="InterPro" id="IPR029016">
    <property type="entry name" value="GAF-like_dom_sf"/>
</dbReference>
<dbReference type="GO" id="GO:0045892">
    <property type="term" value="P:negative regulation of DNA-templated transcription"/>
    <property type="evidence" value="ECO:0007669"/>
    <property type="project" value="TreeGrafter"/>
</dbReference>
<dbReference type="SMART" id="SM00346">
    <property type="entry name" value="HTH_ICLR"/>
    <property type="match status" value="1"/>
</dbReference>
<keyword evidence="3" id="KW-0804">Transcription</keyword>
<dbReference type="InterPro" id="IPR050707">
    <property type="entry name" value="HTH_MetabolicPath_Reg"/>
</dbReference>
<comment type="caution">
    <text evidence="6">The sequence shown here is derived from an EMBL/GenBank/DDBJ whole genome shotgun (WGS) entry which is preliminary data.</text>
</comment>
<dbReference type="Gene3D" id="1.10.10.10">
    <property type="entry name" value="Winged helix-like DNA-binding domain superfamily/Winged helix DNA-binding domain"/>
    <property type="match status" value="1"/>
</dbReference>
<evidence type="ECO:0000313" key="6">
    <source>
        <dbReference type="EMBL" id="PNG90179.1"/>
    </source>
</evidence>
<dbReference type="PANTHER" id="PTHR30136">
    <property type="entry name" value="HELIX-TURN-HELIX TRANSCRIPTIONAL REGULATOR, ICLR FAMILY"/>
    <property type="match status" value="1"/>
</dbReference>
<dbReference type="Pfam" id="PF09339">
    <property type="entry name" value="HTH_IclR"/>
    <property type="match status" value="1"/>
</dbReference>
<keyword evidence="2" id="KW-0238">DNA-binding</keyword>
<evidence type="ECO:0000256" key="3">
    <source>
        <dbReference type="ARBA" id="ARBA00023163"/>
    </source>
</evidence>
<name>A0A2J7YQK6_STRMQ</name>
<dbReference type="InterPro" id="IPR014757">
    <property type="entry name" value="Tscrpt_reg_IclR_C"/>
</dbReference>
<evidence type="ECO:0000259" key="4">
    <source>
        <dbReference type="PROSITE" id="PS51077"/>
    </source>
</evidence>
<dbReference type="InterPro" id="IPR005471">
    <property type="entry name" value="Tscrpt_reg_IclR_N"/>
</dbReference>
<evidence type="ECO:0000256" key="1">
    <source>
        <dbReference type="ARBA" id="ARBA00023015"/>
    </source>
</evidence>
<dbReference type="InterPro" id="IPR036388">
    <property type="entry name" value="WH-like_DNA-bd_sf"/>
</dbReference>
<dbReference type="Proteomes" id="UP000236520">
    <property type="component" value="Unassembled WGS sequence"/>
</dbReference>
<feature type="domain" description="HTH iclR-type" evidence="4">
    <location>
        <begin position="18"/>
        <end position="79"/>
    </location>
</feature>
<keyword evidence="7" id="KW-1185">Reference proteome</keyword>
<evidence type="ECO:0000256" key="2">
    <source>
        <dbReference type="ARBA" id="ARBA00023125"/>
    </source>
</evidence>
<dbReference type="PANTHER" id="PTHR30136:SF24">
    <property type="entry name" value="HTH-TYPE TRANSCRIPTIONAL REPRESSOR ALLR"/>
    <property type="match status" value="1"/>
</dbReference>
<organism evidence="6 7">
    <name type="scientific">Streptomyces malaysiensis</name>
    <dbReference type="NCBI Taxonomy" id="92644"/>
    <lineage>
        <taxon>Bacteria</taxon>
        <taxon>Bacillati</taxon>
        <taxon>Actinomycetota</taxon>
        <taxon>Actinomycetes</taxon>
        <taxon>Kitasatosporales</taxon>
        <taxon>Streptomycetaceae</taxon>
        <taxon>Streptomyces</taxon>
        <taxon>Streptomyces violaceusniger group</taxon>
    </lineage>
</organism>
<dbReference type="GO" id="GO:0003700">
    <property type="term" value="F:DNA-binding transcription factor activity"/>
    <property type="evidence" value="ECO:0007669"/>
    <property type="project" value="TreeGrafter"/>
</dbReference>
<dbReference type="RefSeq" id="WP_102936039.1">
    <property type="nucleotide sequence ID" value="NZ_LJIW01000002.1"/>
</dbReference>
<evidence type="ECO:0000313" key="7">
    <source>
        <dbReference type="Proteomes" id="UP000236520"/>
    </source>
</evidence>